<evidence type="ECO:0000313" key="3">
    <source>
        <dbReference type="Proteomes" id="UP000192917"/>
    </source>
</evidence>
<dbReference type="RefSeq" id="WP_143596405.1">
    <property type="nucleotide sequence ID" value="NZ_FWZX01000045.1"/>
</dbReference>
<sequence length="100" mass="11042">MLERKEHERLQAVRESYRARKAKAREDIARSQRGLDAYKQQRFQNESAELGKLLDDLGIPPADLMAALTGRAPLPAGIAERLGMARAEGGREGDGRGDGR</sequence>
<keyword evidence="1" id="KW-0175">Coiled coil</keyword>
<gene>
    <name evidence="2" type="ORF">SAMN05428998_14514</name>
</gene>
<feature type="coiled-coil region" evidence="1">
    <location>
        <begin position="7"/>
        <end position="41"/>
    </location>
</feature>
<evidence type="ECO:0000313" key="2">
    <source>
        <dbReference type="EMBL" id="SMF82024.1"/>
    </source>
</evidence>
<name>A0A1Y6CPL2_9PROT</name>
<organism evidence="2 3">
    <name type="scientific">Tistlia consotensis USBA 355</name>
    <dbReference type="NCBI Taxonomy" id="560819"/>
    <lineage>
        <taxon>Bacteria</taxon>
        <taxon>Pseudomonadati</taxon>
        <taxon>Pseudomonadota</taxon>
        <taxon>Alphaproteobacteria</taxon>
        <taxon>Rhodospirillales</taxon>
        <taxon>Rhodovibrionaceae</taxon>
        <taxon>Tistlia</taxon>
    </lineage>
</organism>
<reference evidence="2 3" key="1">
    <citation type="submission" date="2017-04" db="EMBL/GenBank/DDBJ databases">
        <authorList>
            <person name="Afonso C.L."/>
            <person name="Miller P.J."/>
            <person name="Scott M.A."/>
            <person name="Spackman E."/>
            <person name="Goraichik I."/>
            <person name="Dimitrov K.M."/>
            <person name="Suarez D.L."/>
            <person name="Swayne D.E."/>
        </authorList>
    </citation>
    <scope>NUCLEOTIDE SEQUENCE [LARGE SCALE GENOMIC DNA]</scope>
    <source>
        <strain evidence="2 3">USBA 355</strain>
    </source>
</reference>
<dbReference type="AlphaFoldDB" id="A0A1Y6CPL2"/>
<protein>
    <submittedName>
        <fullName evidence="2">Uncharacterized protein</fullName>
    </submittedName>
</protein>
<dbReference type="Proteomes" id="UP000192917">
    <property type="component" value="Unassembled WGS sequence"/>
</dbReference>
<accession>A0A1Y6CPL2</accession>
<evidence type="ECO:0000256" key="1">
    <source>
        <dbReference type="SAM" id="Coils"/>
    </source>
</evidence>
<dbReference type="EMBL" id="FWZX01000045">
    <property type="protein sequence ID" value="SMF82024.1"/>
    <property type="molecule type" value="Genomic_DNA"/>
</dbReference>
<proteinExistence type="predicted"/>
<keyword evidence="3" id="KW-1185">Reference proteome</keyword>